<keyword evidence="3" id="KW-1185">Reference proteome</keyword>
<evidence type="ECO:0000313" key="2">
    <source>
        <dbReference type="EMBL" id="PSJ40727.1"/>
    </source>
</evidence>
<reference evidence="2 3" key="1">
    <citation type="submission" date="2018-03" db="EMBL/GenBank/DDBJ databases">
        <title>The draft genome of Sphingosinicella sp. GL-C-18.</title>
        <authorList>
            <person name="Liu L."/>
            <person name="Li L."/>
            <person name="Liang L."/>
            <person name="Zhang X."/>
            <person name="Wang T."/>
        </authorList>
    </citation>
    <scope>NUCLEOTIDE SEQUENCE [LARGE SCALE GENOMIC DNA]</scope>
    <source>
        <strain evidence="2 3">GL-C-18</strain>
    </source>
</reference>
<organism evidence="2 3">
    <name type="scientific">Allosphingosinicella deserti</name>
    <dbReference type="NCBI Taxonomy" id="2116704"/>
    <lineage>
        <taxon>Bacteria</taxon>
        <taxon>Pseudomonadati</taxon>
        <taxon>Pseudomonadota</taxon>
        <taxon>Alphaproteobacteria</taxon>
        <taxon>Sphingomonadales</taxon>
        <taxon>Sphingomonadaceae</taxon>
        <taxon>Allosphingosinicella</taxon>
    </lineage>
</organism>
<evidence type="ECO:0008006" key="4">
    <source>
        <dbReference type="Google" id="ProtNLM"/>
    </source>
</evidence>
<keyword evidence="1" id="KW-0812">Transmembrane</keyword>
<dbReference type="OrthoDB" id="9809543at2"/>
<feature type="transmembrane region" description="Helical" evidence="1">
    <location>
        <begin position="119"/>
        <end position="146"/>
    </location>
</feature>
<gene>
    <name evidence="2" type="ORF">C7I55_10510</name>
</gene>
<dbReference type="RefSeq" id="WP_106512879.1">
    <property type="nucleotide sequence ID" value="NZ_PXYI01000003.1"/>
</dbReference>
<comment type="caution">
    <text evidence="2">The sequence shown here is derived from an EMBL/GenBank/DDBJ whole genome shotgun (WGS) entry which is preliminary data.</text>
</comment>
<accession>A0A2P7QS02</accession>
<dbReference type="Proteomes" id="UP000241167">
    <property type="component" value="Unassembled WGS sequence"/>
</dbReference>
<feature type="transmembrane region" description="Helical" evidence="1">
    <location>
        <begin position="222"/>
        <end position="253"/>
    </location>
</feature>
<dbReference type="AlphaFoldDB" id="A0A2P7QS02"/>
<evidence type="ECO:0000256" key="1">
    <source>
        <dbReference type="SAM" id="Phobius"/>
    </source>
</evidence>
<name>A0A2P7QS02_9SPHN</name>
<proteinExistence type="predicted"/>
<dbReference type="InterPro" id="IPR018692">
    <property type="entry name" value="DUF2189"/>
</dbReference>
<keyword evidence="1" id="KW-1133">Transmembrane helix</keyword>
<dbReference type="Pfam" id="PF09955">
    <property type="entry name" value="DUF2189"/>
    <property type="match status" value="1"/>
</dbReference>
<dbReference type="EMBL" id="PXYI01000003">
    <property type="protein sequence ID" value="PSJ40727.1"/>
    <property type="molecule type" value="Genomic_DNA"/>
</dbReference>
<feature type="transmembrane region" description="Helical" evidence="1">
    <location>
        <begin position="44"/>
        <end position="64"/>
    </location>
</feature>
<keyword evidence="1" id="KW-0472">Membrane</keyword>
<sequence>MAIARPAYVDVSEPKFEVRSITGKDIRESLSQGWADFLEKRGDLIFIGIFYPLIGIVTAAVALGGSLLPLFFPLAAGVSLLGPVAATGFYELARRREDGLECEWSHFLEVRKRPAWDRILAISTMLIAIFALWVAAAGGLYTALIGEVPASLEGFLRAIFTTSEGWTLIVVGNLLGFAFAVTVFTLSVVSLPMLVDLDVSARTAIETSVRAVMLNKWMMVRWGLIVATLLVIGSIPFFIGLAVVLPVLGYATWHLYRHMVVH</sequence>
<protein>
    <recommendedName>
        <fullName evidence="4">DUF2189 domain-containing protein</fullName>
    </recommendedName>
</protein>
<feature type="transmembrane region" description="Helical" evidence="1">
    <location>
        <begin position="166"/>
        <end position="195"/>
    </location>
</feature>
<feature type="transmembrane region" description="Helical" evidence="1">
    <location>
        <begin position="70"/>
        <end position="90"/>
    </location>
</feature>
<evidence type="ECO:0000313" key="3">
    <source>
        <dbReference type="Proteomes" id="UP000241167"/>
    </source>
</evidence>